<reference evidence="1" key="1">
    <citation type="journal article" date="2015" name="Nature">
        <title>Complex archaea that bridge the gap between prokaryotes and eukaryotes.</title>
        <authorList>
            <person name="Spang A."/>
            <person name="Saw J.H."/>
            <person name="Jorgensen S.L."/>
            <person name="Zaremba-Niedzwiedzka K."/>
            <person name="Martijn J."/>
            <person name="Lind A.E."/>
            <person name="van Eijk R."/>
            <person name="Schleper C."/>
            <person name="Guy L."/>
            <person name="Ettema T.J."/>
        </authorList>
    </citation>
    <scope>NUCLEOTIDE SEQUENCE</scope>
</reference>
<dbReference type="AlphaFoldDB" id="A0A0F9MCK4"/>
<gene>
    <name evidence="1" type="ORF">LCGC14_1476340</name>
</gene>
<sequence>MAQAGWQSDIDKIVRRMDGDAIRSGLKAAGVMLHTIIKNRLDEGFTTGAFVTGLIATNVIRGRPGTRKIWVGTPNKIAMLWELGHFNRYTQRYERVEVFRTSLEQNAYPLAKAFADRYLEKLAEVAHKKLAPALAGQ</sequence>
<comment type="caution">
    <text evidence="1">The sequence shown here is derived from an EMBL/GenBank/DDBJ whole genome shotgun (WGS) entry which is preliminary data.</text>
</comment>
<name>A0A0F9MCK4_9ZZZZ</name>
<accession>A0A0F9MCK4</accession>
<protein>
    <submittedName>
        <fullName evidence="1">Uncharacterized protein</fullName>
    </submittedName>
</protein>
<organism evidence="1">
    <name type="scientific">marine sediment metagenome</name>
    <dbReference type="NCBI Taxonomy" id="412755"/>
    <lineage>
        <taxon>unclassified sequences</taxon>
        <taxon>metagenomes</taxon>
        <taxon>ecological metagenomes</taxon>
    </lineage>
</organism>
<proteinExistence type="predicted"/>
<dbReference type="EMBL" id="LAZR01010443">
    <property type="protein sequence ID" value="KKM66922.1"/>
    <property type="molecule type" value="Genomic_DNA"/>
</dbReference>
<evidence type="ECO:0000313" key="1">
    <source>
        <dbReference type="EMBL" id="KKM66922.1"/>
    </source>
</evidence>